<reference evidence="2" key="2">
    <citation type="submission" date="2025-08" db="UniProtKB">
        <authorList>
            <consortium name="Ensembl"/>
        </authorList>
    </citation>
    <scope>IDENTIFICATION</scope>
</reference>
<dbReference type="AlphaFoldDB" id="G1KZB9"/>
<dbReference type="Gene3D" id="3.60.10.10">
    <property type="entry name" value="Endonuclease/exonuclease/phosphatase"/>
    <property type="match status" value="1"/>
</dbReference>
<dbReference type="GO" id="GO:0003824">
    <property type="term" value="F:catalytic activity"/>
    <property type="evidence" value="ECO:0007669"/>
    <property type="project" value="InterPro"/>
</dbReference>
<dbReference type="Bgee" id="ENSACAG00000022225">
    <property type="expression patterns" value="Expressed in embryonic post-anal tail and 3 other cell types or tissues"/>
</dbReference>
<keyword evidence="3" id="KW-1185">Reference proteome</keyword>
<feature type="domain" description="Endonuclease/exonuclease/phosphatase" evidence="1">
    <location>
        <begin position="4"/>
        <end position="173"/>
    </location>
</feature>
<dbReference type="eggNOG" id="KOG1075">
    <property type="taxonomic scope" value="Eukaryota"/>
</dbReference>
<organism evidence="2 3">
    <name type="scientific">Anolis carolinensis</name>
    <name type="common">Green anole</name>
    <name type="synonym">American chameleon</name>
    <dbReference type="NCBI Taxonomy" id="28377"/>
    <lineage>
        <taxon>Eukaryota</taxon>
        <taxon>Metazoa</taxon>
        <taxon>Chordata</taxon>
        <taxon>Craniata</taxon>
        <taxon>Vertebrata</taxon>
        <taxon>Euteleostomi</taxon>
        <taxon>Lepidosauria</taxon>
        <taxon>Squamata</taxon>
        <taxon>Bifurcata</taxon>
        <taxon>Unidentata</taxon>
        <taxon>Episquamata</taxon>
        <taxon>Toxicofera</taxon>
        <taxon>Iguania</taxon>
        <taxon>Dactyloidae</taxon>
        <taxon>Anolis</taxon>
    </lineage>
</organism>
<dbReference type="PANTHER" id="PTHR23227">
    <property type="entry name" value="BUCENTAUR RELATED"/>
    <property type="match status" value="1"/>
</dbReference>
<dbReference type="InterPro" id="IPR005135">
    <property type="entry name" value="Endo/exonuclease/phosphatase"/>
</dbReference>
<dbReference type="CDD" id="cd09076">
    <property type="entry name" value="L1-EN"/>
    <property type="match status" value="1"/>
</dbReference>
<name>G1KZB9_ANOCA</name>
<dbReference type="GeneTree" id="ENSGT00940000154988"/>
<dbReference type="Pfam" id="PF03372">
    <property type="entry name" value="Exo_endo_phos"/>
    <property type="match status" value="1"/>
</dbReference>
<sequence>MNFGTWNVQTLLDNTGSECPERRTAIIERELGRFNIDIAALQETQRAGEGQLKEEKGGYTFFWKGLPEEERRIHGVGFAIRNDLVKHLTEAPIGINERLSTLRINLAKKQQATIISAYAPTLDADEDLKENFYCQLDTVLLEIPKEDKIILLGDFNARVGRASDLWPGIIGKNGIRNSNSNGILLLTKCGEHNLVITNTLFCQKNKLKTSWKYPQSKHWHLLDSVITRARDRRDVLLTRAMTDADDCWTDHRLIRSMMAIKIAPKRRLQGRKIRRKINNQALQEPSKRALLQTTLKDHLPTGHSKNVEEHWNKLKTSIITACEETTGYQTKKHQDWFDDNDKEIQQLINNKRKAFQTWQRDSNCAAKKKIYASAKEVPENLRTKKAEEIQHFADTHDAQGFFKATKIIYGPRNHGI</sequence>
<dbReference type="HOGENOM" id="CLU_000680_18_2_1"/>
<reference evidence="2 3" key="1">
    <citation type="submission" date="2009-12" db="EMBL/GenBank/DDBJ databases">
        <title>The Genome Sequence of Anolis carolinensis (Green Anole Lizard).</title>
        <authorList>
            <consortium name="The Genome Sequencing Platform"/>
            <person name="Di Palma F."/>
            <person name="Alfoldi J."/>
            <person name="Heiman D."/>
            <person name="Young S."/>
            <person name="Grabherr M."/>
            <person name="Johnson J."/>
            <person name="Lander E.S."/>
            <person name="Lindblad-Toh K."/>
        </authorList>
    </citation>
    <scope>NUCLEOTIDE SEQUENCE [LARGE SCALE GENOMIC DNA]</scope>
    <source>
        <strain evidence="2 3">JBL SC #1</strain>
    </source>
</reference>
<evidence type="ECO:0000259" key="1">
    <source>
        <dbReference type="Pfam" id="PF03372"/>
    </source>
</evidence>
<protein>
    <recommendedName>
        <fullName evidence="1">Endonuclease/exonuclease/phosphatase domain-containing protein</fullName>
    </recommendedName>
</protein>
<dbReference type="STRING" id="28377.ENSACAP00000021583"/>
<dbReference type="Ensembl" id="ENSACAT00000026287.2">
    <property type="protein sequence ID" value="ENSACAP00000021583.2"/>
    <property type="gene ID" value="ENSACAG00000036161.1"/>
</dbReference>
<evidence type="ECO:0000313" key="3">
    <source>
        <dbReference type="Proteomes" id="UP000001646"/>
    </source>
</evidence>
<evidence type="ECO:0000313" key="2">
    <source>
        <dbReference type="Ensembl" id="ENSACAP00000021583.2"/>
    </source>
</evidence>
<dbReference type="SUPFAM" id="SSF56219">
    <property type="entry name" value="DNase I-like"/>
    <property type="match status" value="1"/>
</dbReference>
<dbReference type="InterPro" id="IPR027124">
    <property type="entry name" value="Swc5/CFDP1/2"/>
</dbReference>
<dbReference type="Proteomes" id="UP000001646">
    <property type="component" value="Chromosome 1"/>
</dbReference>
<proteinExistence type="predicted"/>
<reference evidence="2" key="3">
    <citation type="submission" date="2025-09" db="UniProtKB">
        <authorList>
            <consortium name="Ensembl"/>
        </authorList>
    </citation>
    <scope>IDENTIFICATION</scope>
</reference>
<dbReference type="InParanoid" id="G1KZB9"/>
<dbReference type="PANTHER" id="PTHR23227:SF84">
    <property type="entry name" value="ENDONUCLEASE_EXONUCLEASE_PHOSPHATASE DOMAIN-CONTAINING PROTEIN"/>
    <property type="match status" value="1"/>
</dbReference>
<dbReference type="InterPro" id="IPR036691">
    <property type="entry name" value="Endo/exonu/phosph_ase_sf"/>
</dbReference>
<accession>G1KZB9</accession>